<organism evidence="1 2">
    <name type="scientific">Cordylochernes scorpioides</name>
    <dbReference type="NCBI Taxonomy" id="51811"/>
    <lineage>
        <taxon>Eukaryota</taxon>
        <taxon>Metazoa</taxon>
        <taxon>Ecdysozoa</taxon>
        <taxon>Arthropoda</taxon>
        <taxon>Chelicerata</taxon>
        <taxon>Arachnida</taxon>
        <taxon>Pseudoscorpiones</taxon>
        <taxon>Cheliferoidea</taxon>
        <taxon>Chernetidae</taxon>
        <taxon>Cordylochernes</taxon>
    </lineage>
</organism>
<evidence type="ECO:0000313" key="1">
    <source>
        <dbReference type="EMBL" id="UYV84913.1"/>
    </source>
</evidence>
<proteinExistence type="predicted"/>
<protein>
    <submittedName>
        <fullName evidence="1">Uncharacterized protein</fullName>
    </submittedName>
</protein>
<evidence type="ECO:0000313" key="2">
    <source>
        <dbReference type="Proteomes" id="UP001235939"/>
    </source>
</evidence>
<keyword evidence="2" id="KW-1185">Reference proteome</keyword>
<accession>A0ABY6LYN7</accession>
<gene>
    <name evidence="1" type="ORF">LAZ67_X003987</name>
</gene>
<name>A0ABY6LYN7_9ARAC</name>
<sequence>MLLIFAKVQPHQRVQVTKWGSGTFFMVTVLYLDECVRSGLHGLKVAILIWKMKKDPEFEDEELEARLDEDPKQTQKEL</sequence>
<reference evidence="1 2" key="1">
    <citation type="submission" date="2022-03" db="EMBL/GenBank/DDBJ databases">
        <title>A chromosomal length assembly of Cordylochernes scorpioides.</title>
        <authorList>
            <person name="Zeh D."/>
            <person name="Zeh J."/>
        </authorList>
    </citation>
    <scope>NUCLEOTIDE SEQUENCE [LARGE SCALE GENOMIC DNA]</scope>
    <source>
        <strain evidence="1">IN4F17</strain>
        <tissue evidence="1">Whole Body</tissue>
    </source>
</reference>
<dbReference type="Proteomes" id="UP001235939">
    <property type="component" value="Chromosome X"/>
</dbReference>
<dbReference type="EMBL" id="CP092886">
    <property type="protein sequence ID" value="UYV84913.1"/>
    <property type="molecule type" value="Genomic_DNA"/>
</dbReference>